<keyword evidence="1" id="KW-1133">Transmembrane helix</keyword>
<dbReference type="EMBL" id="JACHMN010000003">
    <property type="protein sequence ID" value="MBB5873964.1"/>
    <property type="molecule type" value="Genomic_DNA"/>
</dbReference>
<reference evidence="2 3" key="1">
    <citation type="submission" date="2020-08" db="EMBL/GenBank/DDBJ databases">
        <title>Sequencing the genomes of 1000 actinobacteria strains.</title>
        <authorList>
            <person name="Klenk H.-P."/>
        </authorList>
    </citation>
    <scope>NUCLEOTIDE SEQUENCE [LARGE SCALE GENOMIC DNA]</scope>
    <source>
        <strain evidence="2 3">DSM 45362</strain>
    </source>
</reference>
<dbReference type="RefSeq" id="WP_184845677.1">
    <property type="nucleotide sequence ID" value="NZ_JACHMN010000003.1"/>
</dbReference>
<gene>
    <name evidence="2" type="ORF">F4553_007398</name>
</gene>
<comment type="caution">
    <text evidence="2">The sequence shown here is derived from an EMBL/GenBank/DDBJ whole genome shotgun (WGS) entry which is preliminary data.</text>
</comment>
<organism evidence="2 3">
    <name type="scientific">Allocatelliglobosispora scoriae</name>
    <dbReference type="NCBI Taxonomy" id="643052"/>
    <lineage>
        <taxon>Bacteria</taxon>
        <taxon>Bacillati</taxon>
        <taxon>Actinomycetota</taxon>
        <taxon>Actinomycetes</taxon>
        <taxon>Micromonosporales</taxon>
        <taxon>Micromonosporaceae</taxon>
        <taxon>Allocatelliglobosispora</taxon>
    </lineage>
</organism>
<keyword evidence="1" id="KW-0472">Membrane</keyword>
<feature type="transmembrane region" description="Helical" evidence="1">
    <location>
        <begin position="44"/>
        <end position="63"/>
    </location>
</feature>
<feature type="transmembrane region" description="Helical" evidence="1">
    <location>
        <begin position="199"/>
        <end position="219"/>
    </location>
</feature>
<proteinExistence type="predicted"/>
<keyword evidence="3" id="KW-1185">Reference proteome</keyword>
<evidence type="ECO:0000313" key="3">
    <source>
        <dbReference type="Proteomes" id="UP000587527"/>
    </source>
</evidence>
<feature type="transmembrane region" description="Helical" evidence="1">
    <location>
        <begin position="84"/>
        <end position="106"/>
    </location>
</feature>
<evidence type="ECO:0000313" key="2">
    <source>
        <dbReference type="EMBL" id="MBB5873964.1"/>
    </source>
</evidence>
<feature type="transmembrane region" description="Helical" evidence="1">
    <location>
        <begin position="118"/>
        <end position="143"/>
    </location>
</feature>
<dbReference type="Proteomes" id="UP000587527">
    <property type="component" value="Unassembled WGS sequence"/>
</dbReference>
<feature type="transmembrane region" description="Helical" evidence="1">
    <location>
        <begin position="155"/>
        <end position="179"/>
    </location>
</feature>
<dbReference type="AlphaFoldDB" id="A0A841C0R2"/>
<accession>A0A841C0R2</accession>
<sequence length="225" mass="22817">MIALIRMRLTAFAATGRIIAPLIAALIAVGTLHGGGQTGTGEAFGTTAVVLFPLLAWQTKALLDTEPDVQRRLVLVAIGSPLREIWAGAAAALIAGLGTLLLGFAAPFALNALSAESFATGLVTGVWAMLLVLPPAVALGALASRPITRSAGIGVAVLVGGSVLAIVLSLPVSPVPWLAPPLVRLGRYAADAAPDAGGMALFTMHAVLWTGVVGGVYAYRRLSQA</sequence>
<protein>
    <recommendedName>
        <fullName evidence="4">ABC transporter permease</fullName>
    </recommendedName>
</protein>
<keyword evidence="1" id="KW-0812">Transmembrane</keyword>
<evidence type="ECO:0008006" key="4">
    <source>
        <dbReference type="Google" id="ProtNLM"/>
    </source>
</evidence>
<evidence type="ECO:0000256" key="1">
    <source>
        <dbReference type="SAM" id="Phobius"/>
    </source>
</evidence>
<name>A0A841C0R2_9ACTN</name>